<dbReference type="Proteomes" id="UP001177003">
    <property type="component" value="Chromosome 4"/>
</dbReference>
<proteinExistence type="predicted"/>
<evidence type="ECO:0000256" key="1">
    <source>
        <dbReference type="SAM" id="MobiDB-lite"/>
    </source>
</evidence>
<sequence>MPSAFKKVDSIWCEVLFIVDDEDEPVAIWRIFIKTKRMDKVNGCINMDVDGIKFQVNIIEVANWLPPISHVNQNEGDESDIIEVANWLPPISHVNQKEGDESDVTSYSDNSSEVDTEDREFKKPSISLKLTKLILNLA</sequence>
<feature type="region of interest" description="Disordered" evidence="1">
    <location>
        <begin position="93"/>
        <end position="118"/>
    </location>
</feature>
<evidence type="ECO:0000313" key="3">
    <source>
        <dbReference type="Proteomes" id="UP001177003"/>
    </source>
</evidence>
<reference evidence="2" key="1">
    <citation type="submission" date="2023-04" db="EMBL/GenBank/DDBJ databases">
        <authorList>
            <person name="Vijverberg K."/>
            <person name="Xiong W."/>
            <person name="Schranz E."/>
        </authorList>
    </citation>
    <scope>NUCLEOTIDE SEQUENCE</scope>
</reference>
<organism evidence="2 3">
    <name type="scientific">Lactuca saligna</name>
    <name type="common">Willowleaf lettuce</name>
    <dbReference type="NCBI Taxonomy" id="75948"/>
    <lineage>
        <taxon>Eukaryota</taxon>
        <taxon>Viridiplantae</taxon>
        <taxon>Streptophyta</taxon>
        <taxon>Embryophyta</taxon>
        <taxon>Tracheophyta</taxon>
        <taxon>Spermatophyta</taxon>
        <taxon>Magnoliopsida</taxon>
        <taxon>eudicotyledons</taxon>
        <taxon>Gunneridae</taxon>
        <taxon>Pentapetalae</taxon>
        <taxon>asterids</taxon>
        <taxon>campanulids</taxon>
        <taxon>Asterales</taxon>
        <taxon>Asteraceae</taxon>
        <taxon>Cichorioideae</taxon>
        <taxon>Cichorieae</taxon>
        <taxon>Lactucinae</taxon>
        <taxon>Lactuca</taxon>
    </lineage>
</organism>
<name>A0AA36E3E7_LACSI</name>
<dbReference type="EMBL" id="OX465080">
    <property type="protein sequence ID" value="CAI9280497.1"/>
    <property type="molecule type" value="Genomic_DNA"/>
</dbReference>
<protein>
    <submittedName>
        <fullName evidence="2">Uncharacterized protein</fullName>
    </submittedName>
</protein>
<evidence type="ECO:0000313" key="2">
    <source>
        <dbReference type="EMBL" id="CAI9280497.1"/>
    </source>
</evidence>
<gene>
    <name evidence="2" type="ORF">LSALG_LOCUS20238</name>
</gene>
<dbReference type="AlphaFoldDB" id="A0AA36E3E7"/>
<keyword evidence="3" id="KW-1185">Reference proteome</keyword>
<accession>A0AA36E3E7</accession>